<keyword evidence="9" id="KW-0539">Nucleus</keyword>
<evidence type="ECO:0000313" key="12">
    <source>
        <dbReference type="EMBL" id="KAF7713414.1"/>
    </source>
</evidence>
<keyword evidence="2" id="KW-0479">Metal-binding</keyword>
<reference evidence="12" key="1">
    <citation type="journal article" date="2020" name="Front. Microbiol.">
        <title>Gene regulatory networks of Penicillium echinulatum 2HH and Penicillium oxalicum 114-2 inferred by a computational biology approach.</title>
        <authorList>
            <person name="Lenz A.R."/>
            <person name="Galan-Vasquez E."/>
            <person name="Balbinot E."/>
            <person name="De Abreu F.P."/>
            <person name="De Oliveira N.S."/>
            <person name="Da Rosa L.O."/>
            <person name="De Avila E Silva S."/>
            <person name="Camassola M."/>
            <person name="Dillon A.J.P."/>
            <person name="Perez-Rueda E."/>
        </authorList>
    </citation>
    <scope>NUCLEOTIDE SEQUENCE</scope>
    <source>
        <strain evidence="12">S1M29</strain>
    </source>
</reference>
<keyword evidence="13" id="KW-1185">Reference proteome</keyword>
<evidence type="ECO:0000256" key="9">
    <source>
        <dbReference type="ARBA" id="ARBA00023242"/>
    </source>
</evidence>
<evidence type="ECO:0000256" key="1">
    <source>
        <dbReference type="ARBA" id="ARBA00004123"/>
    </source>
</evidence>
<evidence type="ECO:0000256" key="8">
    <source>
        <dbReference type="ARBA" id="ARBA00023163"/>
    </source>
</evidence>
<comment type="subcellular location">
    <subcellularLocation>
        <location evidence="1">Nucleus</location>
    </subcellularLocation>
</comment>
<dbReference type="GO" id="GO:0045944">
    <property type="term" value="P:positive regulation of transcription by RNA polymerase II"/>
    <property type="evidence" value="ECO:0007669"/>
    <property type="project" value="TreeGrafter"/>
</dbReference>
<dbReference type="FunFam" id="4.10.240.10:FF:000005">
    <property type="entry name" value="Quinic acid utilization activator"/>
    <property type="match status" value="1"/>
</dbReference>
<evidence type="ECO:0000313" key="13">
    <source>
        <dbReference type="Proteomes" id="UP000631181"/>
    </source>
</evidence>
<evidence type="ECO:0000256" key="4">
    <source>
        <dbReference type="ARBA" id="ARBA00022911"/>
    </source>
</evidence>
<proteinExistence type="predicted"/>
<dbReference type="Pfam" id="PF04082">
    <property type="entry name" value="Fungal_trans"/>
    <property type="match status" value="1"/>
</dbReference>
<keyword evidence="3" id="KW-0862">Zinc</keyword>
<dbReference type="OrthoDB" id="3364175at2759"/>
<dbReference type="Gene3D" id="4.10.240.10">
    <property type="entry name" value="Zn(2)-C6 fungal-type DNA-binding domain"/>
    <property type="match status" value="1"/>
</dbReference>
<dbReference type="GO" id="GO:0008270">
    <property type="term" value="F:zinc ion binding"/>
    <property type="evidence" value="ECO:0007669"/>
    <property type="project" value="InterPro"/>
</dbReference>
<keyword evidence="4" id="KW-0672">Quinate metabolism</keyword>
<dbReference type="CDD" id="cd00067">
    <property type="entry name" value="GAL4"/>
    <property type="match status" value="1"/>
</dbReference>
<dbReference type="PROSITE" id="PS50048">
    <property type="entry name" value="ZN2_CY6_FUNGAL_2"/>
    <property type="match status" value="1"/>
</dbReference>
<evidence type="ECO:0000256" key="6">
    <source>
        <dbReference type="ARBA" id="ARBA00023125"/>
    </source>
</evidence>
<dbReference type="CDD" id="cd12148">
    <property type="entry name" value="fungal_TF_MHR"/>
    <property type="match status" value="1"/>
</dbReference>
<protein>
    <submittedName>
        <fullName evidence="12">Quinic acid utilization activator</fullName>
    </submittedName>
</protein>
<dbReference type="AlphaFoldDB" id="A0A8J8VX79"/>
<keyword evidence="7" id="KW-0010">Activator</keyword>
<feature type="compositionally biased region" description="Polar residues" evidence="10">
    <location>
        <begin position="131"/>
        <end position="155"/>
    </location>
</feature>
<dbReference type="GO" id="GO:0006351">
    <property type="term" value="P:DNA-templated transcription"/>
    <property type="evidence" value="ECO:0007669"/>
    <property type="project" value="InterPro"/>
</dbReference>
<dbReference type="EMBL" id="WIWV01000119">
    <property type="protein sequence ID" value="KAF7713414.1"/>
    <property type="molecule type" value="Genomic_DNA"/>
</dbReference>
<organism evidence="12 13">
    <name type="scientific">Penicillium ucsense</name>
    <dbReference type="NCBI Taxonomy" id="2839758"/>
    <lineage>
        <taxon>Eukaryota</taxon>
        <taxon>Fungi</taxon>
        <taxon>Dikarya</taxon>
        <taxon>Ascomycota</taxon>
        <taxon>Pezizomycotina</taxon>
        <taxon>Eurotiomycetes</taxon>
        <taxon>Eurotiomycetidae</taxon>
        <taxon>Eurotiales</taxon>
        <taxon>Aspergillaceae</taxon>
        <taxon>Penicillium</taxon>
    </lineage>
</organism>
<dbReference type="PANTHER" id="PTHR47655:SF1">
    <property type="entry name" value="ZN(II)2CYS6 TRANSCRIPTION FACTOR (EUROFUNG)"/>
    <property type="match status" value="1"/>
</dbReference>
<dbReference type="InterPro" id="IPR052783">
    <property type="entry name" value="Metabolic/Drug-Res_Regulator"/>
</dbReference>
<feature type="region of interest" description="Disordered" evidence="10">
    <location>
        <begin position="715"/>
        <end position="753"/>
    </location>
</feature>
<evidence type="ECO:0000259" key="11">
    <source>
        <dbReference type="PROSITE" id="PS50048"/>
    </source>
</evidence>
<evidence type="ECO:0000256" key="2">
    <source>
        <dbReference type="ARBA" id="ARBA00022723"/>
    </source>
</evidence>
<dbReference type="InterPro" id="IPR001138">
    <property type="entry name" value="Zn2Cys6_DnaBD"/>
</dbReference>
<keyword evidence="8" id="KW-0804">Transcription</keyword>
<dbReference type="PANTHER" id="PTHR47655">
    <property type="entry name" value="QUINIC ACID UTILIZATION ACTIVATOR"/>
    <property type="match status" value="1"/>
</dbReference>
<dbReference type="GO" id="GO:0005634">
    <property type="term" value="C:nucleus"/>
    <property type="evidence" value="ECO:0007669"/>
    <property type="project" value="UniProtKB-SubCell"/>
</dbReference>
<dbReference type="SMART" id="SM00906">
    <property type="entry name" value="Fungal_trans"/>
    <property type="match status" value="1"/>
</dbReference>
<dbReference type="Proteomes" id="UP000631181">
    <property type="component" value="Unassembled WGS sequence"/>
</dbReference>
<comment type="caution">
    <text evidence="12">The sequence shown here is derived from an EMBL/GenBank/DDBJ whole genome shotgun (WGS) entry which is preliminary data.</text>
</comment>
<gene>
    <name evidence="12" type="ORF">PECM_001071</name>
</gene>
<accession>A0A8J8VX79</accession>
<evidence type="ECO:0000256" key="10">
    <source>
        <dbReference type="SAM" id="MobiDB-lite"/>
    </source>
</evidence>
<evidence type="ECO:0000256" key="5">
    <source>
        <dbReference type="ARBA" id="ARBA00023015"/>
    </source>
</evidence>
<dbReference type="PROSITE" id="PS00463">
    <property type="entry name" value="ZN2_CY6_FUNGAL_1"/>
    <property type="match status" value="1"/>
</dbReference>
<feature type="compositionally biased region" description="Low complexity" evidence="10">
    <location>
        <begin position="174"/>
        <end position="185"/>
    </location>
</feature>
<evidence type="ECO:0000256" key="3">
    <source>
        <dbReference type="ARBA" id="ARBA00022833"/>
    </source>
</evidence>
<keyword evidence="6" id="KW-0238">DNA-binding</keyword>
<dbReference type="Pfam" id="PF00172">
    <property type="entry name" value="Zn_clus"/>
    <property type="match status" value="1"/>
</dbReference>
<feature type="region of interest" description="Disordered" evidence="10">
    <location>
        <begin position="129"/>
        <end position="202"/>
    </location>
</feature>
<dbReference type="SUPFAM" id="SSF57701">
    <property type="entry name" value="Zn2/Cys6 DNA-binding domain"/>
    <property type="match status" value="1"/>
</dbReference>
<name>A0A8J8VX79_9EURO</name>
<feature type="domain" description="Zn(2)-C6 fungal-type" evidence="11">
    <location>
        <begin position="17"/>
        <end position="47"/>
    </location>
</feature>
<keyword evidence="5" id="KW-0805">Transcription regulation</keyword>
<dbReference type="SMART" id="SM00066">
    <property type="entry name" value="GAL4"/>
    <property type="match status" value="1"/>
</dbReference>
<sequence>MDEGAEKATRRKRVSRACDRCRSKKDKCDGLRPTCSACQASNQPCSYDPHAKKRGLPEGYVRGLEKLWALSLCNIDGFEETMLAMLGSTAESPDRREAMMSMWSDDGASDSLHETWKTSRLCSELERMLSNPEQSITTGKRQRASNLDDSNSQIGGQWGFRVAQESTPPGPEAPHVTVPTTVSTPHAKRARTSLPSDDRIPSLSDPGAQVLRLPPQTSQLLDIYFAATHSWFPILAKHNILRASYFYATGPLSISADSNGSGDHAALWAILSYTVAQGSVKPTTSPSDPLSRAREYYSISRGLLPSEKERFELGHIQALLLLSLVNIGLNDWTAAWLLSGQAVRMTMAMDLGTSIDSHRADEERQGQVVLLGCFVIDSLLSFRLSRSPAMSSDNLATVGLLEEDGLEEWNSWMDVLPLAPPPTRNPPRGGPLLSLSCFNRLVELASMLNKIVRSVSLGGQAASMIPQMLRDLKQWEKHLPQGCRLFGPDFADVERQSALLPHQSYLGLTYVSTLLWLHSRLAPAERVSLADDVKRIVCRGLSMITQHLEHFPMCGLPPIFDGGLRILSEQATLLQQSRHSPDDYSSLRWADEYHYRVPALASMWPIYSSYASSTERWPRHSNGPKTASGYARNGFSSLPRDQDNVARATSVVHAIHPSDQASFASSIVAAHKDQSLTPSDTTMGNSEVPTMQSVLHQPALSDRLTAAPNMADRIFAPGTANPQPRTPDSYMSGSVFAGKPATGDSSVPAHEHASFSHPANTITSDLDAIFKDLAYLDTTEWSNNREAGLKDFGFLDDSTFQAFCHDPDRLLGSQPLVHPPSIEDIWPPPGFFPETFHEAGNQQNC</sequence>
<evidence type="ECO:0000256" key="7">
    <source>
        <dbReference type="ARBA" id="ARBA00023159"/>
    </source>
</evidence>
<dbReference type="GO" id="GO:0003677">
    <property type="term" value="F:DNA binding"/>
    <property type="evidence" value="ECO:0007669"/>
    <property type="project" value="UniProtKB-KW"/>
</dbReference>
<dbReference type="GO" id="GO:0000981">
    <property type="term" value="F:DNA-binding transcription factor activity, RNA polymerase II-specific"/>
    <property type="evidence" value="ECO:0007669"/>
    <property type="project" value="InterPro"/>
</dbReference>
<dbReference type="InterPro" id="IPR007219">
    <property type="entry name" value="XnlR_reg_dom"/>
</dbReference>
<dbReference type="InterPro" id="IPR036864">
    <property type="entry name" value="Zn2-C6_fun-type_DNA-bd_sf"/>
</dbReference>